<keyword evidence="2" id="KW-1133">Transmembrane helix</keyword>
<evidence type="ECO:0000313" key="5">
    <source>
        <dbReference type="Proteomes" id="UP000469185"/>
    </source>
</evidence>
<dbReference type="AlphaFoldDB" id="A0A6N9YKY9"/>
<gene>
    <name evidence="4" type="ORF">G1H11_09350</name>
</gene>
<sequence length="297" mass="31085">MKMDMNLELNTDDTIDGSVVMAFSKDFMDMAGMMGEDADMDEMFEGFMDFDPEGEDVPDYASVEPYDDGEFVGQQINFDGAPLEDFSEGTDMSGLSIVREGDQFVVEGDMDMSDASTGEMEDIPPGMLENMDFDLRVAITFPGEVLEHNGSLDGTTVTWEPEIGAQNDMFARAMDSGGAGGGMPVWLWIVIGVVIVAGLAALLFLMSRNKGESAPVMSEGGAVPPPAAPGAPVPPPAPAQPDTDPAGPEAAPAAPGEPVPDDGKPADAALDPPNTESRVDVPDPAAPEGPDAPGEPR</sequence>
<dbReference type="Proteomes" id="UP000469185">
    <property type="component" value="Unassembled WGS sequence"/>
</dbReference>
<keyword evidence="5" id="KW-1185">Reference proteome</keyword>
<evidence type="ECO:0000256" key="2">
    <source>
        <dbReference type="SAM" id="Phobius"/>
    </source>
</evidence>
<proteinExistence type="predicted"/>
<accession>A0A6N9YKY9</accession>
<feature type="compositionally biased region" description="Pro residues" evidence="1">
    <location>
        <begin position="223"/>
        <end position="239"/>
    </location>
</feature>
<keyword evidence="2" id="KW-0812">Transmembrane</keyword>
<dbReference type="InterPro" id="IPR053807">
    <property type="entry name" value="LppM"/>
</dbReference>
<evidence type="ECO:0000313" key="4">
    <source>
        <dbReference type="EMBL" id="NED95518.1"/>
    </source>
</evidence>
<dbReference type="EMBL" id="JAAGOB010000004">
    <property type="protein sequence ID" value="NED95518.1"/>
    <property type="molecule type" value="Genomic_DNA"/>
</dbReference>
<protein>
    <recommendedName>
        <fullName evidence="3">LppM domain-containing protein</fullName>
    </recommendedName>
</protein>
<comment type="caution">
    <text evidence="4">The sequence shown here is derived from an EMBL/GenBank/DDBJ whole genome shotgun (WGS) entry which is preliminary data.</text>
</comment>
<dbReference type="Pfam" id="PF21946">
    <property type="entry name" value="LppM"/>
    <property type="match status" value="1"/>
</dbReference>
<evidence type="ECO:0000256" key="1">
    <source>
        <dbReference type="SAM" id="MobiDB-lite"/>
    </source>
</evidence>
<dbReference type="RefSeq" id="WP_163818284.1">
    <property type="nucleotide sequence ID" value="NZ_JAAGOB010000004.1"/>
</dbReference>
<reference evidence="4 5" key="1">
    <citation type="submission" date="2020-02" db="EMBL/GenBank/DDBJ databases">
        <authorList>
            <person name="Li X.-J."/>
            <person name="Feng X.-M."/>
        </authorList>
    </citation>
    <scope>NUCLEOTIDE SEQUENCE [LARGE SCALE GENOMIC DNA]</scope>
    <source>
        <strain evidence="4 5">CGMCC 4.7225</strain>
    </source>
</reference>
<feature type="transmembrane region" description="Helical" evidence="2">
    <location>
        <begin position="185"/>
        <end position="205"/>
    </location>
</feature>
<feature type="region of interest" description="Disordered" evidence="1">
    <location>
        <begin position="213"/>
        <end position="297"/>
    </location>
</feature>
<organism evidence="4 5">
    <name type="scientific">Phytoactinopolyspora alkaliphila</name>
    <dbReference type="NCBI Taxonomy" id="1783498"/>
    <lineage>
        <taxon>Bacteria</taxon>
        <taxon>Bacillati</taxon>
        <taxon>Actinomycetota</taxon>
        <taxon>Actinomycetes</taxon>
        <taxon>Jiangellales</taxon>
        <taxon>Jiangellaceae</taxon>
        <taxon>Phytoactinopolyspora</taxon>
    </lineage>
</organism>
<feature type="compositionally biased region" description="Low complexity" evidence="1">
    <location>
        <begin position="240"/>
        <end position="256"/>
    </location>
</feature>
<evidence type="ECO:0000259" key="3">
    <source>
        <dbReference type="Pfam" id="PF21946"/>
    </source>
</evidence>
<keyword evidence="2" id="KW-0472">Membrane</keyword>
<feature type="compositionally biased region" description="Low complexity" evidence="1">
    <location>
        <begin position="282"/>
        <end position="297"/>
    </location>
</feature>
<feature type="domain" description="LppM" evidence="3">
    <location>
        <begin position="2"/>
        <end position="173"/>
    </location>
</feature>
<name>A0A6N9YKY9_9ACTN</name>